<reference evidence="1 2" key="1">
    <citation type="submission" date="2014-04" db="EMBL/GenBank/DDBJ databases">
        <title>Evolutionary Origins and Diversification of the Mycorrhizal Mutualists.</title>
        <authorList>
            <consortium name="DOE Joint Genome Institute"/>
            <consortium name="Mycorrhizal Genomics Consortium"/>
            <person name="Kohler A."/>
            <person name="Kuo A."/>
            <person name="Nagy L.G."/>
            <person name="Floudas D."/>
            <person name="Copeland A."/>
            <person name="Barry K.W."/>
            <person name="Cichocki N."/>
            <person name="Veneault-Fourrey C."/>
            <person name="LaButti K."/>
            <person name="Lindquist E.A."/>
            <person name="Lipzen A."/>
            <person name="Lundell T."/>
            <person name="Morin E."/>
            <person name="Murat C."/>
            <person name="Riley R."/>
            <person name="Ohm R."/>
            <person name="Sun H."/>
            <person name="Tunlid A."/>
            <person name="Henrissat B."/>
            <person name="Grigoriev I.V."/>
            <person name="Hibbett D.S."/>
            <person name="Martin F."/>
        </authorList>
    </citation>
    <scope>NUCLEOTIDE SEQUENCE [LARGE SCALE GENOMIC DNA]</scope>
    <source>
        <strain evidence="1 2">Koide BX008</strain>
    </source>
</reference>
<sequence length="84" mass="8946">MKHTIYAFISPSIKPFNAEAGTYGISCSATSALSATIDITHGREWKKKTLNLTLSSSELNVGPFASDPSTCHTLMSLILLAALC</sequence>
<proteinExistence type="predicted"/>
<gene>
    <name evidence="1" type="ORF">M378DRAFT_451652</name>
</gene>
<dbReference type="Proteomes" id="UP000054549">
    <property type="component" value="Unassembled WGS sequence"/>
</dbReference>
<dbReference type="EMBL" id="KN818239">
    <property type="protein sequence ID" value="KIL65980.1"/>
    <property type="molecule type" value="Genomic_DNA"/>
</dbReference>
<accession>A0A0C2SRN9</accession>
<keyword evidence="2" id="KW-1185">Reference proteome</keyword>
<dbReference type="InParanoid" id="A0A0C2SRN9"/>
<dbReference type="HOGENOM" id="CLU_2526963_0_0_1"/>
<protein>
    <submittedName>
        <fullName evidence="1">Uncharacterized protein</fullName>
    </submittedName>
</protein>
<evidence type="ECO:0000313" key="1">
    <source>
        <dbReference type="EMBL" id="KIL65980.1"/>
    </source>
</evidence>
<name>A0A0C2SRN9_AMAMK</name>
<dbReference type="OrthoDB" id="771136at2759"/>
<evidence type="ECO:0000313" key="2">
    <source>
        <dbReference type="Proteomes" id="UP000054549"/>
    </source>
</evidence>
<organism evidence="1 2">
    <name type="scientific">Amanita muscaria (strain Koide BX008)</name>
    <dbReference type="NCBI Taxonomy" id="946122"/>
    <lineage>
        <taxon>Eukaryota</taxon>
        <taxon>Fungi</taxon>
        <taxon>Dikarya</taxon>
        <taxon>Basidiomycota</taxon>
        <taxon>Agaricomycotina</taxon>
        <taxon>Agaricomycetes</taxon>
        <taxon>Agaricomycetidae</taxon>
        <taxon>Agaricales</taxon>
        <taxon>Pluteineae</taxon>
        <taxon>Amanitaceae</taxon>
        <taxon>Amanita</taxon>
    </lineage>
</organism>
<dbReference type="AlphaFoldDB" id="A0A0C2SRN9"/>